<dbReference type="RefSeq" id="WP_111566498.1">
    <property type="nucleotide sequence ID" value="NZ_QLMI01000003.1"/>
</dbReference>
<accession>A0A327YRU3</accession>
<dbReference type="SUPFAM" id="SSF51735">
    <property type="entry name" value="NAD(P)-binding Rossmann-fold domains"/>
    <property type="match status" value="1"/>
</dbReference>
<evidence type="ECO:0000256" key="6">
    <source>
        <dbReference type="RuleBase" id="RU364082"/>
    </source>
</evidence>
<reference evidence="8 9" key="1">
    <citation type="submission" date="2018-06" db="EMBL/GenBank/DDBJ databases">
        <title>Genomic Encyclopedia of Type Strains, Phase III (KMG-III): the genomes of soil and plant-associated and newly described type strains.</title>
        <authorList>
            <person name="Whitman W."/>
        </authorList>
    </citation>
    <scope>NUCLEOTIDE SEQUENCE [LARGE SCALE GENOMIC DNA]</scope>
    <source>
        <strain evidence="8 9">CGMCC 1.12398</strain>
    </source>
</reference>
<comment type="caution">
    <text evidence="8">The sequence shown here is derived from an EMBL/GenBank/DDBJ whole genome shotgun (WGS) entry which is preliminary data.</text>
</comment>
<organism evidence="8 9">
    <name type="scientific">Flavobacterium aquaticum</name>
    <dbReference type="NCBI Taxonomy" id="1236486"/>
    <lineage>
        <taxon>Bacteria</taxon>
        <taxon>Pseudomonadati</taxon>
        <taxon>Bacteroidota</taxon>
        <taxon>Flavobacteriia</taxon>
        <taxon>Flavobacteriales</taxon>
        <taxon>Flavobacteriaceae</taxon>
        <taxon>Flavobacterium</taxon>
    </lineage>
</organism>
<dbReference type="InterPro" id="IPR036291">
    <property type="entry name" value="NAD(P)-bd_dom_sf"/>
</dbReference>
<dbReference type="GO" id="GO:0005829">
    <property type="term" value="C:cytosol"/>
    <property type="evidence" value="ECO:0007669"/>
    <property type="project" value="TreeGrafter"/>
</dbReference>
<evidence type="ECO:0000259" key="7">
    <source>
        <dbReference type="Pfam" id="PF04321"/>
    </source>
</evidence>
<comment type="function">
    <text evidence="6">Catalyzes the reduction of dTDP-6-deoxy-L-lyxo-4-hexulose to yield dTDP-L-rhamnose.</text>
</comment>
<dbReference type="EMBL" id="QLMI01000003">
    <property type="protein sequence ID" value="RAK23660.1"/>
    <property type="molecule type" value="Genomic_DNA"/>
</dbReference>
<feature type="domain" description="RmlD-like substrate binding" evidence="7">
    <location>
        <begin position="1"/>
        <end position="311"/>
    </location>
</feature>
<dbReference type="UniPathway" id="UPA00124"/>
<proteinExistence type="inferred from homology"/>
<protein>
    <recommendedName>
        <fullName evidence="4 6">dTDP-4-dehydrorhamnose reductase</fullName>
        <ecNumber evidence="3 6">1.1.1.133</ecNumber>
    </recommendedName>
</protein>
<evidence type="ECO:0000256" key="4">
    <source>
        <dbReference type="ARBA" id="ARBA00017099"/>
    </source>
</evidence>
<dbReference type="OrthoDB" id="9803892at2"/>
<keyword evidence="6" id="KW-0521">NADP</keyword>
<comment type="pathway">
    <text evidence="1 6">Carbohydrate biosynthesis; dTDP-L-rhamnose biosynthesis.</text>
</comment>
<dbReference type="PANTHER" id="PTHR10491:SF4">
    <property type="entry name" value="METHIONINE ADENOSYLTRANSFERASE 2 SUBUNIT BETA"/>
    <property type="match status" value="1"/>
</dbReference>
<evidence type="ECO:0000256" key="2">
    <source>
        <dbReference type="ARBA" id="ARBA00010944"/>
    </source>
</evidence>
<evidence type="ECO:0000256" key="3">
    <source>
        <dbReference type="ARBA" id="ARBA00012929"/>
    </source>
</evidence>
<dbReference type="AlphaFoldDB" id="A0A327YRU3"/>
<dbReference type="GO" id="GO:0008831">
    <property type="term" value="F:dTDP-4-dehydrorhamnose reductase activity"/>
    <property type="evidence" value="ECO:0007669"/>
    <property type="project" value="UniProtKB-EC"/>
</dbReference>
<evidence type="ECO:0000256" key="1">
    <source>
        <dbReference type="ARBA" id="ARBA00004781"/>
    </source>
</evidence>
<evidence type="ECO:0000313" key="9">
    <source>
        <dbReference type="Proteomes" id="UP000249620"/>
    </source>
</evidence>
<dbReference type="Pfam" id="PF04321">
    <property type="entry name" value="RmlD_sub_bind"/>
    <property type="match status" value="1"/>
</dbReference>
<dbReference type="InterPro" id="IPR029903">
    <property type="entry name" value="RmlD-like-bd"/>
</dbReference>
<dbReference type="Gene3D" id="3.40.50.720">
    <property type="entry name" value="NAD(P)-binding Rossmann-like Domain"/>
    <property type="match status" value="1"/>
</dbReference>
<evidence type="ECO:0000313" key="8">
    <source>
        <dbReference type="EMBL" id="RAK23660.1"/>
    </source>
</evidence>
<dbReference type="GO" id="GO:0019305">
    <property type="term" value="P:dTDP-rhamnose biosynthetic process"/>
    <property type="evidence" value="ECO:0007669"/>
    <property type="project" value="UniProtKB-UniPathway"/>
</dbReference>
<evidence type="ECO:0000256" key="5">
    <source>
        <dbReference type="ARBA" id="ARBA00048200"/>
    </source>
</evidence>
<dbReference type="InterPro" id="IPR005913">
    <property type="entry name" value="dTDP_dehydrorham_reduct"/>
</dbReference>
<sequence>MVVLVTGANGQLGQAIQLISGNYPELSFIFCSSSELDITNLENCQAVFDEFQPHFCINAAAYTAVDKAESESSKAFDINANGPENLAITCKKHNTILIHISTDFVFDAYFLDGIAYYDRELRLPLKSNLGLTETDVPFPSGVYGLTKLQGEQAIQANWEKHFIIRTSWVYSQFGNNFMKTMLRLASERESLSVVADQIGTPTNAVDLAEVLIVIIVSSFKFASPVRFHSGQVSSFGIYNFSNEGQCSWYDFANEIFHQKGIKIDLRPIPTSAYPTPAKRPAYSVLDKTKIKRTFDIEINGWQTSLATCINQL</sequence>
<keyword evidence="9" id="KW-1185">Reference proteome</keyword>
<dbReference type="PANTHER" id="PTHR10491">
    <property type="entry name" value="DTDP-4-DEHYDRORHAMNOSE REDUCTASE"/>
    <property type="match status" value="1"/>
</dbReference>
<comment type="catalytic activity">
    <reaction evidence="5">
        <text>dTDP-beta-L-rhamnose + NADP(+) = dTDP-4-dehydro-beta-L-rhamnose + NADPH + H(+)</text>
        <dbReference type="Rhea" id="RHEA:21796"/>
        <dbReference type="ChEBI" id="CHEBI:15378"/>
        <dbReference type="ChEBI" id="CHEBI:57510"/>
        <dbReference type="ChEBI" id="CHEBI:57783"/>
        <dbReference type="ChEBI" id="CHEBI:58349"/>
        <dbReference type="ChEBI" id="CHEBI:62830"/>
        <dbReference type="EC" id="1.1.1.133"/>
    </reaction>
</comment>
<dbReference type="NCBIfam" id="TIGR01214">
    <property type="entry name" value="rmlD"/>
    <property type="match status" value="1"/>
</dbReference>
<dbReference type="EC" id="1.1.1.133" evidence="3 6"/>
<dbReference type="CDD" id="cd05254">
    <property type="entry name" value="dTDP_HR_like_SDR_e"/>
    <property type="match status" value="1"/>
</dbReference>
<keyword evidence="6" id="KW-0560">Oxidoreductase</keyword>
<dbReference type="Gene3D" id="3.90.25.10">
    <property type="entry name" value="UDP-galactose 4-epimerase, domain 1"/>
    <property type="match status" value="1"/>
</dbReference>
<gene>
    <name evidence="8" type="ORF">B0I03_103125</name>
</gene>
<dbReference type="Proteomes" id="UP000249620">
    <property type="component" value="Unassembled WGS sequence"/>
</dbReference>
<name>A0A327YRU3_9FLAO</name>
<comment type="similarity">
    <text evidence="2 6">Belongs to the dTDP-4-dehydrorhamnose reductase family.</text>
</comment>